<name>A0A2N0D3A9_RHISU</name>
<reference evidence="4 5" key="2">
    <citation type="submission" date="2017-12" db="EMBL/GenBank/DDBJ databases">
        <title>Genome sequence of Rhizobium sullae HCNT1 isolated from Sulla coronaria nodules and featuring peculiar denitrification phenotypes.</title>
        <authorList>
            <person name="De Diego-Diaz B."/>
            <person name="Treu L."/>
            <person name="Campanaro S."/>
            <person name="Da Silva Duarte V."/>
            <person name="Basaglia M."/>
            <person name="Favaro L."/>
            <person name="Casella S."/>
            <person name="Squartini A."/>
        </authorList>
    </citation>
    <scope>NUCLEOTIDE SEQUENCE [LARGE SCALE GENOMIC DNA]</scope>
    <source>
        <strain evidence="4 5">HCNT1</strain>
    </source>
</reference>
<sequence>MAERRRPVALVTGGRCGIGLAIAEALAKTGHDVAITGIEDDQPNDPVVGALRSLGAKAVYLQADLADVVGHAATVDEVLQTFGAIDCLVNNAGIGSVVRGDFLELKPENFDTVLDVNLRGTVFFTQAVVKVMLTSGARQATRSIINITSASSELTSPERLDYCISKAGLSAFTKGLAVRLAESGIGVFEVRPGIIRTAMTEKVSEKYDALIAGGLVPMKRWGETEDIGAIVAALASGSFGFATGSVIDAGGGLSIGRL</sequence>
<dbReference type="Proteomes" id="UP000232164">
    <property type="component" value="Unassembled WGS sequence"/>
</dbReference>
<comment type="caution">
    <text evidence="4">The sequence shown here is derived from an EMBL/GenBank/DDBJ whole genome shotgun (WGS) entry which is preliminary data.</text>
</comment>
<dbReference type="AlphaFoldDB" id="A0A2N0D3A9"/>
<accession>A0A2N0D3A9</accession>
<dbReference type="STRING" id="1041146.GCA_000427985_04006"/>
<dbReference type="InterPro" id="IPR002347">
    <property type="entry name" value="SDR_fam"/>
</dbReference>
<evidence type="ECO:0000256" key="2">
    <source>
        <dbReference type="ARBA" id="ARBA00023002"/>
    </source>
</evidence>
<evidence type="ECO:0000313" key="5">
    <source>
        <dbReference type="Proteomes" id="UP000232164"/>
    </source>
</evidence>
<dbReference type="GO" id="GO:0016491">
    <property type="term" value="F:oxidoreductase activity"/>
    <property type="evidence" value="ECO:0007669"/>
    <property type="project" value="UniProtKB-KW"/>
</dbReference>
<dbReference type="PRINTS" id="PR00080">
    <property type="entry name" value="SDRFAMILY"/>
</dbReference>
<dbReference type="PANTHER" id="PTHR43639">
    <property type="entry name" value="OXIDOREDUCTASE, SHORT-CHAIN DEHYDROGENASE/REDUCTASE FAMILY (AFU_ORTHOLOGUE AFUA_5G02870)"/>
    <property type="match status" value="1"/>
</dbReference>
<reference evidence="4 5" key="1">
    <citation type="submission" date="2017-11" db="EMBL/GenBank/DDBJ databases">
        <authorList>
            <person name="Han C.G."/>
        </authorList>
    </citation>
    <scope>NUCLEOTIDE SEQUENCE [LARGE SCALE GENOMIC DNA]</scope>
    <source>
        <strain evidence="4 5">HCNT1</strain>
    </source>
</reference>
<dbReference type="Gene3D" id="3.40.50.720">
    <property type="entry name" value="NAD(P)-binding Rossmann-like Domain"/>
    <property type="match status" value="1"/>
</dbReference>
<dbReference type="InterPro" id="IPR036291">
    <property type="entry name" value="NAD(P)-bd_dom_sf"/>
</dbReference>
<dbReference type="SMART" id="SM00822">
    <property type="entry name" value="PKS_KR"/>
    <property type="match status" value="1"/>
</dbReference>
<dbReference type="PROSITE" id="PS00061">
    <property type="entry name" value="ADH_SHORT"/>
    <property type="match status" value="1"/>
</dbReference>
<evidence type="ECO:0000256" key="1">
    <source>
        <dbReference type="ARBA" id="ARBA00006484"/>
    </source>
</evidence>
<proteinExistence type="inferred from homology"/>
<dbReference type="RefSeq" id="WP_100772772.1">
    <property type="nucleotide sequence ID" value="NZ_PIQN01000022.1"/>
</dbReference>
<evidence type="ECO:0000313" key="4">
    <source>
        <dbReference type="EMBL" id="PKA40606.1"/>
    </source>
</evidence>
<comment type="similarity">
    <text evidence="1">Belongs to the short-chain dehydrogenases/reductases (SDR) family.</text>
</comment>
<dbReference type="FunFam" id="3.40.50.720:FF:000084">
    <property type="entry name" value="Short-chain dehydrogenase reductase"/>
    <property type="match status" value="1"/>
</dbReference>
<dbReference type="PANTHER" id="PTHR43639:SF1">
    <property type="entry name" value="SHORT-CHAIN DEHYDROGENASE_REDUCTASE FAMILY PROTEIN"/>
    <property type="match status" value="1"/>
</dbReference>
<dbReference type="PRINTS" id="PR00081">
    <property type="entry name" value="GDHRDH"/>
</dbReference>
<dbReference type="Pfam" id="PF13561">
    <property type="entry name" value="adh_short_C2"/>
    <property type="match status" value="1"/>
</dbReference>
<feature type="domain" description="Ketoreductase" evidence="3">
    <location>
        <begin position="7"/>
        <end position="188"/>
    </location>
</feature>
<keyword evidence="2" id="KW-0560">Oxidoreductase</keyword>
<dbReference type="NCBIfam" id="NF009386">
    <property type="entry name" value="PRK12745.1"/>
    <property type="match status" value="1"/>
</dbReference>
<dbReference type="InterPro" id="IPR057326">
    <property type="entry name" value="KR_dom"/>
</dbReference>
<protein>
    <submittedName>
        <fullName evidence="4">3-ketoacyl-ACP reductase</fullName>
    </submittedName>
</protein>
<organism evidence="4 5">
    <name type="scientific">Rhizobium sullae</name>
    <name type="common">Rhizobium hedysari</name>
    <dbReference type="NCBI Taxonomy" id="50338"/>
    <lineage>
        <taxon>Bacteria</taxon>
        <taxon>Pseudomonadati</taxon>
        <taxon>Pseudomonadota</taxon>
        <taxon>Alphaproteobacteria</taxon>
        <taxon>Hyphomicrobiales</taxon>
        <taxon>Rhizobiaceae</taxon>
        <taxon>Rhizobium/Agrobacterium group</taxon>
        <taxon>Rhizobium</taxon>
    </lineage>
</organism>
<dbReference type="InterPro" id="IPR020904">
    <property type="entry name" value="Sc_DH/Rdtase_CS"/>
</dbReference>
<dbReference type="SUPFAM" id="SSF51735">
    <property type="entry name" value="NAD(P)-binding Rossmann-fold domains"/>
    <property type="match status" value="1"/>
</dbReference>
<dbReference type="EMBL" id="PIQN01000022">
    <property type="protein sequence ID" value="PKA40606.1"/>
    <property type="molecule type" value="Genomic_DNA"/>
</dbReference>
<evidence type="ECO:0000259" key="3">
    <source>
        <dbReference type="SMART" id="SM00822"/>
    </source>
</evidence>
<gene>
    <name evidence="4" type="ORF">CWR43_29040</name>
</gene>